<dbReference type="Proteomes" id="UP000196877">
    <property type="component" value="Chromosome"/>
</dbReference>
<proteinExistence type="predicted"/>
<gene>
    <name evidence="1" type="ORF">S101395_02997</name>
</gene>
<evidence type="ECO:0000313" key="1">
    <source>
        <dbReference type="EMBL" id="ASB89504.1"/>
    </source>
</evidence>
<accession>A0ABM6LJH8</accession>
<evidence type="ECO:0000313" key="2">
    <source>
        <dbReference type="Proteomes" id="UP000196877"/>
    </source>
</evidence>
<sequence>MRNTVLPDQTVSHREWTSLKLANKKTEADRSDYVTHNGHFYHSTGSDAGEQSKTIRRSIKIYRLHIKFNAGK</sequence>
<name>A0ABM6LJH8_9BACI</name>
<keyword evidence="2" id="KW-1185">Reference proteome</keyword>
<protein>
    <submittedName>
        <fullName evidence="1">Uncharacterized protein</fullName>
    </submittedName>
</protein>
<dbReference type="EMBL" id="CP021920">
    <property type="protein sequence ID" value="ASB89504.1"/>
    <property type="molecule type" value="Genomic_DNA"/>
</dbReference>
<reference evidence="1 2" key="1">
    <citation type="submission" date="2017-06" db="EMBL/GenBank/DDBJ databases">
        <title>Genome sequence of Bacillus sonorensis strain SRCM101395.</title>
        <authorList>
            <person name="Cho S.H."/>
        </authorList>
    </citation>
    <scope>NUCLEOTIDE SEQUENCE [LARGE SCALE GENOMIC DNA]</scope>
    <source>
        <strain evidence="1 2">SRCM101395</strain>
    </source>
</reference>
<organism evidence="1 2">
    <name type="scientific">Bacillus sonorensis</name>
    <dbReference type="NCBI Taxonomy" id="119858"/>
    <lineage>
        <taxon>Bacteria</taxon>
        <taxon>Bacillati</taxon>
        <taxon>Bacillota</taxon>
        <taxon>Bacilli</taxon>
        <taxon>Bacillales</taxon>
        <taxon>Bacillaceae</taxon>
        <taxon>Bacillus</taxon>
    </lineage>
</organism>